<accession>A0A1F7HJW9</accession>
<dbReference type="EMBL" id="MFZV01000004">
    <property type="protein sequence ID" value="OGK31520.1"/>
    <property type="molecule type" value="Genomic_DNA"/>
</dbReference>
<keyword evidence="3" id="KW-0560">Oxidoreductase</keyword>
<dbReference type="SUPFAM" id="SSF52833">
    <property type="entry name" value="Thioredoxin-like"/>
    <property type="match status" value="1"/>
</dbReference>
<dbReference type="InterPro" id="IPR036249">
    <property type="entry name" value="Thioredoxin-like_sf"/>
</dbReference>
<evidence type="ECO:0000256" key="5">
    <source>
        <dbReference type="ARBA" id="ARBA00023284"/>
    </source>
</evidence>
<keyword evidence="6" id="KW-0472">Membrane</keyword>
<evidence type="ECO:0000256" key="1">
    <source>
        <dbReference type="ARBA" id="ARBA00005791"/>
    </source>
</evidence>
<dbReference type="PANTHER" id="PTHR13887:SF14">
    <property type="entry name" value="DISULFIDE BOND FORMATION PROTEIN D"/>
    <property type="match status" value="1"/>
</dbReference>
<dbReference type="Proteomes" id="UP000177199">
    <property type="component" value="Unassembled WGS sequence"/>
</dbReference>
<comment type="caution">
    <text evidence="8">The sequence shown here is derived from an EMBL/GenBank/DDBJ whole genome shotgun (WGS) entry which is preliminary data.</text>
</comment>
<evidence type="ECO:0000256" key="4">
    <source>
        <dbReference type="ARBA" id="ARBA00023157"/>
    </source>
</evidence>
<feature type="domain" description="Thioredoxin" evidence="7">
    <location>
        <begin position="49"/>
        <end position="245"/>
    </location>
</feature>
<evidence type="ECO:0000313" key="8">
    <source>
        <dbReference type="EMBL" id="OGK31520.1"/>
    </source>
</evidence>
<dbReference type="AlphaFoldDB" id="A0A1F7HJW9"/>
<dbReference type="PANTHER" id="PTHR13887">
    <property type="entry name" value="GLUTATHIONE S-TRANSFERASE KAPPA"/>
    <property type="match status" value="1"/>
</dbReference>
<evidence type="ECO:0000313" key="9">
    <source>
        <dbReference type="Proteomes" id="UP000177199"/>
    </source>
</evidence>
<name>A0A1F7HJW9_9BACT</name>
<reference evidence="8 9" key="1">
    <citation type="journal article" date="2016" name="Nat. Commun.">
        <title>Thousands of microbial genomes shed light on interconnected biogeochemical processes in an aquifer system.</title>
        <authorList>
            <person name="Anantharaman K."/>
            <person name="Brown C.T."/>
            <person name="Hug L.A."/>
            <person name="Sharon I."/>
            <person name="Castelle C.J."/>
            <person name="Probst A.J."/>
            <person name="Thomas B.C."/>
            <person name="Singh A."/>
            <person name="Wilkins M.J."/>
            <person name="Karaoz U."/>
            <person name="Brodie E.L."/>
            <person name="Williams K.H."/>
            <person name="Hubbard S.S."/>
            <person name="Banfield J.F."/>
        </authorList>
    </citation>
    <scope>NUCLEOTIDE SEQUENCE [LARGE SCALE GENOMIC DNA]</scope>
</reference>
<dbReference type="Gene3D" id="3.40.30.10">
    <property type="entry name" value="Glutaredoxin"/>
    <property type="match status" value="1"/>
</dbReference>
<comment type="similarity">
    <text evidence="1">Belongs to the thioredoxin family. DsbA subfamily.</text>
</comment>
<dbReference type="Pfam" id="PF13462">
    <property type="entry name" value="Thioredoxin_4"/>
    <property type="match status" value="1"/>
</dbReference>
<organism evidence="8 9">
    <name type="scientific">Candidatus Roizmanbacteria bacterium RIFCSPHIGHO2_12_FULL_33_9</name>
    <dbReference type="NCBI Taxonomy" id="1802045"/>
    <lineage>
        <taxon>Bacteria</taxon>
        <taxon>Candidatus Roizmaniibacteriota</taxon>
    </lineage>
</organism>
<keyword evidence="6" id="KW-0812">Transmembrane</keyword>
<keyword evidence="2" id="KW-0732">Signal</keyword>
<feature type="transmembrane region" description="Helical" evidence="6">
    <location>
        <begin position="20"/>
        <end position="38"/>
    </location>
</feature>
<evidence type="ECO:0000256" key="2">
    <source>
        <dbReference type="ARBA" id="ARBA00022729"/>
    </source>
</evidence>
<sequence>MAKKKILKSPFNLDLKNSSGLLVVLLIILSFFTGFLFFKVQSLQQGTPTAAGQPAAQEPQQELNLDSIPTVTKEDNIRGSLDAEIFLVEYSDFECPFCQSFHPTMKQVIDEYGDKVAWVYRHLPLTNIHPKAQKSAEASECVAELGGNDAFWNFSDALFERMPDIELAELAPLAAGFGLNQKAIQDCIDSGKYKDQVEGQMNEAFGSGISGTPGTVIITRDGERDLIGGALPFDQVKTQIDALLK</sequence>
<evidence type="ECO:0000256" key="6">
    <source>
        <dbReference type="SAM" id="Phobius"/>
    </source>
</evidence>
<keyword evidence="5" id="KW-0676">Redox-active center</keyword>
<dbReference type="InterPro" id="IPR013766">
    <property type="entry name" value="Thioredoxin_domain"/>
</dbReference>
<evidence type="ECO:0000256" key="3">
    <source>
        <dbReference type="ARBA" id="ARBA00023002"/>
    </source>
</evidence>
<dbReference type="GO" id="GO:0016491">
    <property type="term" value="F:oxidoreductase activity"/>
    <property type="evidence" value="ECO:0007669"/>
    <property type="project" value="UniProtKB-KW"/>
</dbReference>
<keyword evidence="4" id="KW-1015">Disulfide bond</keyword>
<gene>
    <name evidence="8" type="ORF">A3F29_04220</name>
</gene>
<evidence type="ECO:0000259" key="7">
    <source>
        <dbReference type="PROSITE" id="PS51352"/>
    </source>
</evidence>
<dbReference type="PROSITE" id="PS51352">
    <property type="entry name" value="THIOREDOXIN_2"/>
    <property type="match status" value="1"/>
</dbReference>
<protein>
    <recommendedName>
        <fullName evidence="7">Thioredoxin domain-containing protein</fullName>
    </recommendedName>
</protein>
<dbReference type="InterPro" id="IPR012336">
    <property type="entry name" value="Thioredoxin-like_fold"/>
</dbReference>
<keyword evidence="6" id="KW-1133">Transmembrane helix</keyword>
<proteinExistence type="inferred from homology"/>